<dbReference type="Proteomes" id="UP000539313">
    <property type="component" value="Unassembled WGS sequence"/>
</dbReference>
<protein>
    <submittedName>
        <fullName evidence="1">Uncharacterized protein</fullName>
    </submittedName>
</protein>
<reference evidence="1 2" key="1">
    <citation type="submission" date="2020-08" db="EMBL/GenBank/DDBJ databases">
        <title>Sequencing the genomes of 1000 actinobacteria strains.</title>
        <authorList>
            <person name="Klenk H.-P."/>
        </authorList>
    </citation>
    <scope>NUCLEOTIDE SEQUENCE [LARGE SCALE GENOMIC DNA]</scope>
    <source>
        <strain evidence="1 2">DSM 45823</strain>
    </source>
</reference>
<dbReference type="AlphaFoldDB" id="A0A7W3R8H1"/>
<evidence type="ECO:0000313" key="2">
    <source>
        <dbReference type="Proteomes" id="UP000539313"/>
    </source>
</evidence>
<organism evidence="1 2">
    <name type="scientific">Thermomonospora cellulosilytica</name>
    <dbReference type="NCBI Taxonomy" id="1411118"/>
    <lineage>
        <taxon>Bacteria</taxon>
        <taxon>Bacillati</taxon>
        <taxon>Actinomycetota</taxon>
        <taxon>Actinomycetes</taxon>
        <taxon>Streptosporangiales</taxon>
        <taxon>Thermomonosporaceae</taxon>
        <taxon>Thermomonospora</taxon>
    </lineage>
</organism>
<accession>A0A7W3R8H1</accession>
<comment type="caution">
    <text evidence="1">The sequence shown here is derived from an EMBL/GenBank/DDBJ whole genome shotgun (WGS) entry which is preliminary data.</text>
</comment>
<proteinExistence type="predicted"/>
<name>A0A7W3R8H1_9ACTN</name>
<sequence length="58" mass="6600">MIGVLQALAVLVAVIATAGAIIVIDAAWDEAERRWRVRRERLTDEAIRQTIEEWRRAA</sequence>
<keyword evidence="2" id="KW-1185">Reference proteome</keyword>
<evidence type="ECO:0000313" key="1">
    <source>
        <dbReference type="EMBL" id="MBA9003721.1"/>
    </source>
</evidence>
<gene>
    <name evidence="1" type="ORF">HNR21_002603</name>
</gene>
<dbReference type="RefSeq" id="WP_182705401.1">
    <property type="nucleotide sequence ID" value="NZ_JACJII010000001.1"/>
</dbReference>
<dbReference type="EMBL" id="JACJII010000001">
    <property type="protein sequence ID" value="MBA9003721.1"/>
    <property type="molecule type" value="Genomic_DNA"/>
</dbReference>